<evidence type="ECO:0000259" key="6">
    <source>
        <dbReference type="PROSITE" id="PS50089"/>
    </source>
</evidence>
<evidence type="ECO:0000313" key="8">
    <source>
        <dbReference type="Proteomes" id="UP000008792"/>
    </source>
</evidence>
<feature type="compositionally biased region" description="Low complexity" evidence="5">
    <location>
        <begin position="63"/>
        <end position="81"/>
    </location>
</feature>
<dbReference type="PROSITE" id="PS50089">
    <property type="entry name" value="ZF_RING_2"/>
    <property type="match status" value="1"/>
</dbReference>
<evidence type="ECO:0000256" key="5">
    <source>
        <dbReference type="SAM" id="MobiDB-lite"/>
    </source>
</evidence>
<dbReference type="InterPro" id="IPR047134">
    <property type="entry name" value="RNF4"/>
</dbReference>
<proteinExistence type="predicted"/>
<evidence type="ECO:0000256" key="4">
    <source>
        <dbReference type="PROSITE-ProRule" id="PRU00175"/>
    </source>
</evidence>
<dbReference type="InterPro" id="IPR017907">
    <property type="entry name" value="Znf_RING_CS"/>
</dbReference>
<organism evidence="7 8">
    <name type="scientific">Drosophila virilis</name>
    <name type="common">Fruit fly</name>
    <dbReference type="NCBI Taxonomy" id="7244"/>
    <lineage>
        <taxon>Eukaryota</taxon>
        <taxon>Metazoa</taxon>
        <taxon>Ecdysozoa</taxon>
        <taxon>Arthropoda</taxon>
        <taxon>Hexapoda</taxon>
        <taxon>Insecta</taxon>
        <taxon>Pterygota</taxon>
        <taxon>Neoptera</taxon>
        <taxon>Endopterygota</taxon>
        <taxon>Diptera</taxon>
        <taxon>Brachycera</taxon>
        <taxon>Muscomorpha</taxon>
        <taxon>Ephydroidea</taxon>
        <taxon>Drosophilidae</taxon>
        <taxon>Drosophila</taxon>
    </lineage>
</organism>
<dbReference type="GO" id="GO:0008270">
    <property type="term" value="F:zinc ion binding"/>
    <property type="evidence" value="ECO:0007669"/>
    <property type="project" value="UniProtKB-KW"/>
</dbReference>
<keyword evidence="1" id="KW-0479">Metal-binding</keyword>
<feature type="compositionally biased region" description="Low complexity" evidence="5">
    <location>
        <begin position="141"/>
        <end position="153"/>
    </location>
</feature>
<dbReference type="SUPFAM" id="SSF57850">
    <property type="entry name" value="RING/U-box"/>
    <property type="match status" value="1"/>
</dbReference>
<dbReference type="InterPro" id="IPR013083">
    <property type="entry name" value="Znf_RING/FYVE/PHD"/>
</dbReference>
<dbReference type="Proteomes" id="UP000008792">
    <property type="component" value="Unassembled WGS sequence"/>
</dbReference>
<dbReference type="InterPro" id="IPR001841">
    <property type="entry name" value="Znf_RING"/>
</dbReference>
<dbReference type="GO" id="GO:0045944">
    <property type="term" value="P:positive regulation of transcription by RNA polymerase II"/>
    <property type="evidence" value="ECO:0007669"/>
    <property type="project" value="TreeGrafter"/>
</dbReference>
<dbReference type="AlphaFoldDB" id="B4M1L6"/>
<dbReference type="OrthoDB" id="6105938at2759"/>
<accession>B4M1L6</accession>
<feature type="region of interest" description="Disordered" evidence="5">
    <location>
        <begin position="129"/>
        <end position="166"/>
    </location>
</feature>
<dbReference type="SMART" id="SM00184">
    <property type="entry name" value="RING"/>
    <property type="match status" value="1"/>
</dbReference>
<keyword evidence="3" id="KW-0862">Zinc</keyword>
<protein>
    <recommendedName>
        <fullName evidence="6">RING-type domain-containing protein</fullName>
    </recommendedName>
</protein>
<feature type="compositionally biased region" description="Low complexity" evidence="5">
    <location>
        <begin position="199"/>
        <end position="209"/>
    </location>
</feature>
<dbReference type="HOGENOM" id="CLU_967318_0_0_1"/>
<feature type="region of interest" description="Disordered" evidence="5">
    <location>
        <begin position="11"/>
        <end position="105"/>
    </location>
</feature>
<dbReference type="InParanoid" id="B4M1L6"/>
<feature type="region of interest" description="Disordered" evidence="5">
    <location>
        <begin position="185"/>
        <end position="209"/>
    </location>
</feature>
<evidence type="ECO:0000256" key="1">
    <source>
        <dbReference type="ARBA" id="ARBA00022723"/>
    </source>
</evidence>
<keyword evidence="2 4" id="KW-0863">Zinc-finger</keyword>
<feature type="domain" description="RING-type" evidence="6">
    <location>
        <begin position="216"/>
        <end position="256"/>
    </location>
</feature>
<dbReference type="PANTHER" id="PTHR23041:SF78">
    <property type="entry name" value="E3 UBIQUITIN-PROTEIN LIGASE RNF4"/>
    <property type="match status" value="1"/>
</dbReference>
<dbReference type="Pfam" id="PF13923">
    <property type="entry name" value="zf-C3HC4_2"/>
    <property type="match status" value="1"/>
</dbReference>
<dbReference type="eggNOG" id="KOG0320">
    <property type="taxonomic scope" value="Eukaryota"/>
</dbReference>
<dbReference type="Gene3D" id="3.30.40.10">
    <property type="entry name" value="Zinc/RING finger domain, C3HC4 (zinc finger)"/>
    <property type="match status" value="1"/>
</dbReference>
<gene>
    <name evidence="7" type="primary">Dvir\GJ18825</name>
    <name evidence="7" type="ORF">Dvir_GJ18825</name>
</gene>
<evidence type="ECO:0000313" key="7">
    <source>
        <dbReference type="EMBL" id="EDW65570.2"/>
    </source>
</evidence>
<dbReference type="STRING" id="7244.B4M1L6"/>
<name>B4M1L6_DROVI</name>
<dbReference type="PANTHER" id="PTHR23041">
    <property type="entry name" value="RING FINGER DOMAIN-CONTAINING"/>
    <property type="match status" value="1"/>
</dbReference>
<dbReference type="PROSITE" id="PS00518">
    <property type="entry name" value="ZF_RING_1"/>
    <property type="match status" value="1"/>
</dbReference>
<keyword evidence="8" id="KW-1185">Reference proteome</keyword>
<reference evidence="7 8" key="1">
    <citation type="journal article" date="2007" name="Nature">
        <title>Evolution of genes and genomes on the Drosophila phylogeny.</title>
        <authorList>
            <consortium name="Drosophila 12 Genomes Consortium"/>
            <person name="Clark A.G."/>
            <person name="Eisen M.B."/>
            <person name="Smith D.R."/>
            <person name="Bergman C.M."/>
            <person name="Oliver B."/>
            <person name="Markow T.A."/>
            <person name="Kaufman T.C."/>
            <person name="Kellis M."/>
            <person name="Gelbart W."/>
            <person name="Iyer V.N."/>
            <person name="Pollard D.A."/>
            <person name="Sackton T.B."/>
            <person name="Larracuente A.M."/>
            <person name="Singh N.D."/>
            <person name="Abad J.P."/>
            <person name="Abt D.N."/>
            <person name="Adryan B."/>
            <person name="Aguade M."/>
            <person name="Akashi H."/>
            <person name="Anderson W.W."/>
            <person name="Aquadro C.F."/>
            <person name="Ardell D.H."/>
            <person name="Arguello R."/>
            <person name="Artieri C.G."/>
            <person name="Barbash D.A."/>
            <person name="Barker D."/>
            <person name="Barsanti P."/>
            <person name="Batterham P."/>
            <person name="Batzoglou S."/>
            <person name="Begun D."/>
            <person name="Bhutkar A."/>
            <person name="Blanco E."/>
            <person name="Bosak S.A."/>
            <person name="Bradley R.K."/>
            <person name="Brand A.D."/>
            <person name="Brent M.R."/>
            <person name="Brooks A.N."/>
            <person name="Brown R.H."/>
            <person name="Butlin R.K."/>
            <person name="Caggese C."/>
            <person name="Calvi B.R."/>
            <person name="Bernardo de Carvalho A."/>
            <person name="Caspi A."/>
            <person name="Castrezana S."/>
            <person name="Celniker S.E."/>
            <person name="Chang J.L."/>
            <person name="Chapple C."/>
            <person name="Chatterji S."/>
            <person name="Chinwalla A."/>
            <person name="Civetta A."/>
            <person name="Clifton S.W."/>
            <person name="Comeron J.M."/>
            <person name="Costello J.C."/>
            <person name="Coyne J.A."/>
            <person name="Daub J."/>
            <person name="David R.G."/>
            <person name="Delcher A.L."/>
            <person name="Delehaunty K."/>
            <person name="Do C.B."/>
            <person name="Ebling H."/>
            <person name="Edwards K."/>
            <person name="Eickbush T."/>
            <person name="Evans J.D."/>
            <person name="Filipski A."/>
            <person name="Findeiss S."/>
            <person name="Freyhult E."/>
            <person name="Fulton L."/>
            <person name="Fulton R."/>
            <person name="Garcia A.C."/>
            <person name="Gardiner A."/>
            <person name="Garfield D.A."/>
            <person name="Garvin B.E."/>
            <person name="Gibson G."/>
            <person name="Gilbert D."/>
            <person name="Gnerre S."/>
            <person name="Godfrey J."/>
            <person name="Good R."/>
            <person name="Gotea V."/>
            <person name="Gravely B."/>
            <person name="Greenberg A.J."/>
            <person name="Griffiths-Jones S."/>
            <person name="Gross S."/>
            <person name="Guigo R."/>
            <person name="Gustafson E.A."/>
            <person name="Haerty W."/>
            <person name="Hahn M.W."/>
            <person name="Halligan D.L."/>
            <person name="Halpern A.L."/>
            <person name="Halter G.M."/>
            <person name="Han M.V."/>
            <person name="Heger A."/>
            <person name="Hillier L."/>
            <person name="Hinrichs A.S."/>
            <person name="Holmes I."/>
            <person name="Hoskins R.A."/>
            <person name="Hubisz M.J."/>
            <person name="Hultmark D."/>
            <person name="Huntley M.A."/>
            <person name="Jaffe D.B."/>
            <person name="Jagadeeshan S."/>
            <person name="Jeck W.R."/>
            <person name="Johnson J."/>
            <person name="Jones C.D."/>
            <person name="Jordan W.C."/>
            <person name="Karpen G.H."/>
            <person name="Kataoka E."/>
            <person name="Keightley P.D."/>
            <person name="Kheradpour P."/>
            <person name="Kirkness E.F."/>
            <person name="Koerich L.B."/>
            <person name="Kristiansen K."/>
            <person name="Kudrna D."/>
            <person name="Kulathinal R.J."/>
            <person name="Kumar S."/>
            <person name="Kwok R."/>
            <person name="Lander E."/>
            <person name="Langley C.H."/>
            <person name="Lapoint R."/>
            <person name="Lazzaro B.P."/>
            <person name="Lee S.J."/>
            <person name="Levesque L."/>
            <person name="Li R."/>
            <person name="Lin C.F."/>
            <person name="Lin M.F."/>
            <person name="Lindblad-Toh K."/>
            <person name="Llopart A."/>
            <person name="Long M."/>
            <person name="Low L."/>
            <person name="Lozovsky E."/>
            <person name="Lu J."/>
            <person name="Luo M."/>
            <person name="Machado C.A."/>
            <person name="Makalowski W."/>
            <person name="Marzo M."/>
            <person name="Matsuda M."/>
            <person name="Matzkin L."/>
            <person name="McAllister B."/>
            <person name="McBride C.S."/>
            <person name="McKernan B."/>
            <person name="McKernan K."/>
            <person name="Mendez-Lago M."/>
            <person name="Minx P."/>
            <person name="Mollenhauer M.U."/>
            <person name="Montooth K."/>
            <person name="Mount S.M."/>
            <person name="Mu X."/>
            <person name="Myers E."/>
            <person name="Negre B."/>
            <person name="Newfeld S."/>
            <person name="Nielsen R."/>
            <person name="Noor M.A."/>
            <person name="O'Grady P."/>
            <person name="Pachter L."/>
            <person name="Papaceit M."/>
            <person name="Parisi M.J."/>
            <person name="Parisi M."/>
            <person name="Parts L."/>
            <person name="Pedersen J.S."/>
            <person name="Pesole G."/>
            <person name="Phillippy A.M."/>
            <person name="Ponting C.P."/>
            <person name="Pop M."/>
            <person name="Porcelli D."/>
            <person name="Powell J.R."/>
            <person name="Prohaska S."/>
            <person name="Pruitt K."/>
            <person name="Puig M."/>
            <person name="Quesneville H."/>
            <person name="Ram K.R."/>
            <person name="Rand D."/>
            <person name="Rasmussen M.D."/>
            <person name="Reed L.K."/>
            <person name="Reenan R."/>
            <person name="Reily A."/>
            <person name="Remington K.A."/>
            <person name="Rieger T.T."/>
            <person name="Ritchie M.G."/>
            <person name="Robin C."/>
            <person name="Rogers Y.H."/>
            <person name="Rohde C."/>
            <person name="Rozas J."/>
            <person name="Rubenfield M.J."/>
            <person name="Ruiz A."/>
            <person name="Russo S."/>
            <person name="Salzberg S.L."/>
            <person name="Sanchez-Gracia A."/>
            <person name="Saranga D.J."/>
            <person name="Sato H."/>
            <person name="Schaeffer S.W."/>
            <person name="Schatz M.C."/>
            <person name="Schlenke T."/>
            <person name="Schwartz R."/>
            <person name="Segarra C."/>
            <person name="Singh R.S."/>
            <person name="Sirot L."/>
            <person name="Sirota M."/>
            <person name="Sisneros N.B."/>
            <person name="Smith C.D."/>
            <person name="Smith T.F."/>
            <person name="Spieth J."/>
            <person name="Stage D.E."/>
            <person name="Stark A."/>
            <person name="Stephan W."/>
            <person name="Strausberg R.L."/>
            <person name="Strempel S."/>
            <person name="Sturgill D."/>
            <person name="Sutton G."/>
            <person name="Sutton G.G."/>
            <person name="Tao W."/>
            <person name="Teichmann S."/>
            <person name="Tobari Y.N."/>
            <person name="Tomimura Y."/>
            <person name="Tsolas J.M."/>
            <person name="Valente V.L."/>
            <person name="Venter E."/>
            <person name="Venter J.C."/>
            <person name="Vicario S."/>
            <person name="Vieira F.G."/>
            <person name="Vilella A.J."/>
            <person name="Villasante A."/>
            <person name="Walenz B."/>
            <person name="Wang J."/>
            <person name="Wasserman M."/>
            <person name="Watts T."/>
            <person name="Wilson D."/>
            <person name="Wilson R.K."/>
            <person name="Wing R.A."/>
            <person name="Wolfner M.F."/>
            <person name="Wong A."/>
            <person name="Wong G.K."/>
            <person name="Wu C.I."/>
            <person name="Wu G."/>
            <person name="Yamamoto D."/>
            <person name="Yang H.P."/>
            <person name="Yang S.P."/>
            <person name="Yorke J.A."/>
            <person name="Yoshida K."/>
            <person name="Zdobnov E."/>
            <person name="Zhang P."/>
            <person name="Zhang Y."/>
            <person name="Zimin A.V."/>
            <person name="Baldwin J."/>
            <person name="Abdouelleil A."/>
            <person name="Abdulkadir J."/>
            <person name="Abebe A."/>
            <person name="Abera B."/>
            <person name="Abreu J."/>
            <person name="Acer S.C."/>
            <person name="Aftuck L."/>
            <person name="Alexander A."/>
            <person name="An P."/>
            <person name="Anderson E."/>
            <person name="Anderson S."/>
            <person name="Arachi H."/>
            <person name="Azer M."/>
            <person name="Bachantsang P."/>
            <person name="Barry A."/>
            <person name="Bayul T."/>
            <person name="Berlin A."/>
            <person name="Bessette D."/>
            <person name="Bloom T."/>
            <person name="Blye J."/>
            <person name="Boguslavskiy L."/>
            <person name="Bonnet C."/>
            <person name="Boukhgalter B."/>
            <person name="Bourzgui I."/>
            <person name="Brown A."/>
            <person name="Cahill P."/>
            <person name="Channer S."/>
            <person name="Cheshatsang Y."/>
            <person name="Chuda L."/>
            <person name="Citroen M."/>
            <person name="Collymore A."/>
            <person name="Cooke P."/>
            <person name="Costello M."/>
            <person name="D'Aco K."/>
            <person name="Daza R."/>
            <person name="De Haan G."/>
            <person name="DeGray S."/>
            <person name="DeMaso C."/>
            <person name="Dhargay N."/>
            <person name="Dooley K."/>
            <person name="Dooley E."/>
            <person name="Doricent M."/>
            <person name="Dorje P."/>
            <person name="Dorjee K."/>
            <person name="Dupes A."/>
            <person name="Elong R."/>
            <person name="Falk J."/>
            <person name="Farina A."/>
            <person name="Faro S."/>
            <person name="Ferguson D."/>
            <person name="Fisher S."/>
            <person name="Foley C.D."/>
            <person name="Franke A."/>
            <person name="Friedrich D."/>
            <person name="Gadbois L."/>
            <person name="Gearin G."/>
            <person name="Gearin C.R."/>
            <person name="Giannoukos G."/>
            <person name="Goode T."/>
            <person name="Graham J."/>
            <person name="Grandbois E."/>
            <person name="Grewal S."/>
            <person name="Gyaltsen K."/>
            <person name="Hafez N."/>
            <person name="Hagos B."/>
            <person name="Hall J."/>
            <person name="Henson C."/>
            <person name="Hollinger A."/>
            <person name="Honan T."/>
            <person name="Huard M.D."/>
            <person name="Hughes L."/>
            <person name="Hurhula B."/>
            <person name="Husby M.E."/>
            <person name="Kamat A."/>
            <person name="Kanga B."/>
            <person name="Kashin S."/>
            <person name="Khazanovich D."/>
            <person name="Kisner P."/>
            <person name="Lance K."/>
            <person name="Lara M."/>
            <person name="Lee W."/>
            <person name="Lennon N."/>
            <person name="Letendre F."/>
            <person name="LeVine R."/>
            <person name="Lipovsky A."/>
            <person name="Liu X."/>
            <person name="Liu J."/>
            <person name="Liu S."/>
            <person name="Lokyitsang T."/>
            <person name="Lokyitsang Y."/>
            <person name="Lubonja R."/>
            <person name="Lui A."/>
            <person name="MacDonald P."/>
            <person name="Magnisalis V."/>
            <person name="Maru K."/>
            <person name="Matthews C."/>
            <person name="McCusker W."/>
            <person name="McDonough S."/>
            <person name="Mehta T."/>
            <person name="Meldrim J."/>
            <person name="Meneus L."/>
            <person name="Mihai O."/>
            <person name="Mihalev A."/>
            <person name="Mihova T."/>
            <person name="Mittelman R."/>
            <person name="Mlenga V."/>
            <person name="Montmayeur A."/>
            <person name="Mulrain L."/>
            <person name="Navidi A."/>
            <person name="Naylor J."/>
            <person name="Negash T."/>
            <person name="Nguyen T."/>
            <person name="Nguyen N."/>
            <person name="Nicol R."/>
            <person name="Norbu C."/>
            <person name="Norbu N."/>
            <person name="Novod N."/>
            <person name="O'Neill B."/>
            <person name="Osman S."/>
            <person name="Markiewicz E."/>
            <person name="Oyono O.L."/>
            <person name="Patti C."/>
            <person name="Phunkhang P."/>
            <person name="Pierre F."/>
            <person name="Priest M."/>
            <person name="Raghuraman S."/>
            <person name="Rege F."/>
            <person name="Reyes R."/>
            <person name="Rise C."/>
            <person name="Rogov P."/>
            <person name="Ross K."/>
            <person name="Ryan E."/>
            <person name="Settipalli S."/>
            <person name="Shea T."/>
            <person name="Sherpa N."/>
            <person name="Shi L."/>
            <person name="Shih D."/>
            <person name="Sparrow T."/>
            <person name="Spaulding J."/>
            <person name="Stalker J."/>
            <person name="Stange-Thomann N."/>
            <person name="Stavropoulos S."/>
            <person name="Stone C."/>
            <person name="Strader C."/>
            <person name="Tesfaye S."/>
            <person name="Thomson T."/>
            <person name="Thoulutsang Y."/>
            <person name="Thoulutsang D."/>
            <person name="Topham K."/>
            <person name="Topping I."/>
            <person name="Tsamla T."/>
            <person name="Vassiliev H."/>
            <person name="Vo A."/>
            <person name="Wangchuk T."/>
            <person name="Wangdi T."/>
            <person name="Weiand M."/>
            <person name="Wilkinson J."/>
            <person name="Wilson A."/>
            <person name="Yadav S."/>
            <person name="Young G."/>
            <person name="Yu Q."/>
            <person name="Zembek L."/>
            <person name="Zhong D."/>
            <person name="Zimmer A."/>
            <person name="Zwirko Z."/>
            <person name="Jaffe D.B."/>
            <person name="Alvarez P."/>
            <person name="Brockman W."/>
            <person name="Butler J."/>
            <person name="Chin C."/>
            <person name="Gnerre S."/>
            <person name="Grabherr M."/>
            <person name="Kleber M."/>
            <person name="Mauceli E."/>
            <person name="MacCallum I."/>
        </authorList>
    </citation>
    <scope>NUCLEOTIDE SEQUENCE [LARGE SCALE GENOMIC DNA]</scope>
    <source>
        <strain evidence="8">Tucson 15010-1051.87</strain>
    </source>
</reference>
<dbReference type="KEGG" id="dvi:6631790"/>
<evidence type="ECO:0000256" key="3">
    <source>
        <dbReference type="ARBA" id="ARBA00022833"/>
    </source>
</evidence>
<evidence type="ECO:0000256" key="2">
    <source>
        <dbReference type="ARBA" id="ARBA00022771"/>
    </source>
</evidence>
<sequence length="269" mass="29026">MFGLFNFWNLAASSTPPSRNRRTVDSPEGNASIENSGSDENSNIVQSDNNESSALLDSNMNGSTPSSSAVSASTSDSSSAAGGRTPDSPPVLGTVRDNASNGLGRTVREHDWESLRIVSPPRIIRARLSPAPGAYPGQPVDSISLSDSSDNASPPRPRTPIPFVDLSTPEYPRRRAFFHRRSNHQERLPLAPPGPAVASTPSSSSNNSSTDDIYRCPVCFESVRDHEPASTECGHVFCHACIVAAVRATKKCPLCNEKLTLRRIFRIYF</sequence>
<feature type="compositionally biased region" description="Polar residues" evidence="5">
    <location>
        <begin position="32"/>
        <end position="62"/>
    </location>
</feature>
<dbReference type="EMBL" id="CH940651">
    <property type="protein sequence ID" value="EDW65570.2"/>
    <property type="molecule type" value="Genomic_DNA"/>
</dbReference>